<sequence length="331" mass="35087">MTHTVAAVLLAGGTGTRLYPASRSHRPKQLLALGDDDRSLLRRTADRAAFADDLLAVTREAYADRVRDEVPEATVLVEPAGKDTGPALAYAASEVRARFGEDAVMLCLPSDHVVGDGFQETAETAVDVAARTDGLVTIGIEPDRPATGYGYIEPGDDHGDHSEVAVFREKPDAETASRLVDRGCLWNAGMFAWTPTAFLDAARSGPLDPLVDALATDADPATAFERVDPVSVDYAVLERAADVRVVPAAFDWDDLGAWNALGRLLDGENAVLGDATTIDATGNVLASDDKHVSVVGVDDLVVAAYDDRVLVVPRADAQRVRDVVAALDAPF</sequence>
<dbReference type="GO" id="GO:0004475">
    <property type="term" value="F:mannose-1-phosphate guanylyltransferase (GTP) activity"/>
    <property type="evidence" value="ECO:0007669"/>
    <property type="project" value="UniProtKB-EC"/>
</dbReference>
<dbReference type="EC" id="2.7.7.13" evidence="3"/>
<dbReference type="AlphaFoldDB" id="A0A510N8H9"/>
<protein>
    <submittedName>
        <fullName evidence="3">Mannose-1-phosphate guanylyltransferase</fullName>
        <ecNumber evidence="3">2.7.7.13</ecNumber>
    </submittedName>
</protein>
<dbReference type="InterPro" id="IPR054566">
    <property type="entry name" value="ManC/GMP-like_b-helix"/>
</dbReference>
<dbReference type="OrthoDB" id="5825at2157"/>
<reference evidence="3" key="2">
    <citation type="journal article" date="2015" name="Life">
        <title>A manual curation strategy to improve genome annotation: application to a set of haloarchael genomes.</title>
        <authorList>
            <person name="Pfeiffer F."/>
            <person name="Oesterhelt D."/>
        </authorList>
    </citation>
    <scope>NUCLEOTIDE SEQUENCE</scope>
    <source>
        <strain evidence="3">NRC-1</strain>
    </source>
</reference>
<dbReference type="Pfam" id="PF00483">
    <property type="entry name" value="NTP_transferase"/>
    <property type="match status" value="1"/>
</dbReference>
<feature type="domain" description="Nucleotidyl transferase" evidence="1">
    <location>
        <begin position="7"/>
        <end position="261"/>
    </location>
</feature>
<reference evidence="3" key="3">
    <citation type="journal article" date="2019" name="Microbiol. Resour. Announc.">
        <title>The genome of the Halobacterium salinarum type strain is closely related to that of the laboratory strains NRC-1 and R1.</title>
        <authorList>
            <person name="Pfeiffer F."/>
            <person name="Marchfelder A."/>
            <person name="Habermann B.H."/>
            <person name="Dyall-Smith M."/>
        </authorList>
    </citation>
    <scope>NUCLEOTIDE SEQUENCE</scope>
    <source>
        <strain evidence="3">NRC-1</strain>
    </source>
</reference>
<evidence type="ECO:0000259" key="1">
    <source>
        <dbReference type="Pfam" id="PF00483"/>
    </source>
</evidence>
<accession>A0A510N8H9</accession>
<dbReference type="GeneID" id="68694726"/>
<keyword evidence="3" id="KW-0548">Nucleotidyltransferase</keyword>
<keyword evidence="3" id="KW-0808">Transferase</keyword>
<dbReference type="Pfam" id="PF22640">
    <property type="entry name" value="ManC_GMP_beta-helix"/>
    <property type="match status" value="1"/>
</dbReference>
<dbReference type="InterPro" id="IPR049577">
    <property type="entry name" value="GMPP_N"/>
</dbReference>
<dbReference type="CDD" id="cd02509">
    <property type="entry name" value="GDP-M1P_Guanylyltransferase"/>
    <property type="match status" value="1"/>
</dbReference>
<evidence type="ECO:0000313" key="3">
    <source>
        <dbReference type="EMBL" id="DAC79045.1"/>
    </source>
</evidence>
<dbReference type="InterPro" id="IPR005835">
    <property type="entry name" value="NTP_transferase_dom"/>
</dbReference>
<evidence type="ECO:0000259" key="2">
    <source>
        <dbReference type="Pfam" id="PF22640"/>
    </source>
</evidence>
<dbReference type="EMBL" id="BK010829">
    <property type="protein sequence ID" value="DAC79045.1"/>
    <property type="molecule type" value="Genomic_DNA"/>
</dbReference>
<dbReference type="RefSeq" id="WP_010903598.1">
    <property type="nucleotide sequence ID" value="NC_002607.1"/>
</dbReference>
<feature type="domain" description="MannoseP isomerase/GMP-like beta-helix" evidence="2">
    <location>
        <begin position="275"/>
        <end position="327"/>
    </location>
</feature>
<dbReference type="InterPro" id="IPR051161">
    <property type="entry name" value="Mannose-6P_isomerase_type2"/>
</dbReference>
<dbReference type="SUPFAM" id="SSF159283">
    <property type="entry name" value="Guanosine diphospho-D-mannose pyrophosphorylase/mannose-6-phosphate isomerase linker domain"/>
    <property type="match status" value="1"/>
</dbReference>
<reference evidence="3" key="1">
    <citation type="journal article" date="2008" name="Genomics">
        <title>Evolution in the laboratory: the genome of Halobacterium salinarum strain R1 compared to that of strain NRC-1.</title>
        <authorList>
            <person name="Pfeiffer F."/>
            <person name="Schuster S.C."/>
            <person name="Broicher A."/>
            <person name="Falb M."/>
            <person name="Palm P."/>
            <person name="Rodewald K."/>
            <person name="Ruepp A."/>
            <person name="Soppa J."/>
            <person name="Tittor J."/>
            <person name="Oesterhelt D."/>
        </authorList>
    </citation>
    <scope>NUCLEOTIDE SEQUENCE</scope>
    <source>
        <strain evidence="3">NRC-1</strain>
    </source>
</reference>
<dbReference type="PANTHER" id="PTHR46390">
    <property type="entry name" value="MANNOSE-1-PHOSPHATE GUANYLYLTRANSFERASE"/>
    <property type="match status" value="1"/>
</dbReference>
<gene>
    <name evidence="3" type="primary">manC</name>
    <name evidence="3" type="ORF">VNG_2159G</name>
</gene>
<dbReference type="PANTHER" id="PTHR46390:SF1">
    <property type="entry name" value="MANNOSE-1-PHOSPHATE GUANYLYLTRANSFERASE"/>
    <property type="match status" value="1"/>
</dbReference>
<organism evidence="3">
    <name type="scientific">Halobacterium salinarum (strain ATCC 700922 / JCM 11081 / NRC-1)</name>
    <name type="common">Halobacterium halobium</name>
    <dbReference type="NCBI Taxonomy" id="64091"/>
    <lineage>
        <taxon>Archaea</taxon>
        <taxon>Methanobacteriati</taxon>
        <taxon>Methanobacteriota</taxon>
        <taxon>Stenosarchaea group</taxon>
        <taxon>Halobacteria</taxon>
        <taxon>Halobacteriales</taxon>
        <taxon>Halobacteriaceae</taxon>
        <taxon>Halobacterium</taxon>
        <taxon>Halobacterium salinarum NRC-34001</taxon>
    </lineage>
</organism>
<proteinExistence type="predicted"/>
<dbReference type="Gene3D" id="3.90.550.10">
    <property type="entry name" value="Spore Coat Polysaccharide Biosynthesis Protein SpsA, Chain A"/>
    <property type="match status" value="1"/>
</dbReference>
<dbReference type="InterPro" id="IPR029044">
    <property type="entry name" value="Nucleotide-diphossugar_trans"/>
</dbReference>
<dbReference type="SUPFAM" id="SSF53448">
    <property type="entry name" value="Nucleotide-diphospho-sugar transferases"/>
    <property type="match status" value="1"/>
</dbReference>
<name>A0A510N8H9_HALSA</name>